<reference evidence="2" key="1">
    <citation type="submission" date="2018-05" db="EMBL/GenBank/DDBJ databases">
        <authorList>
            <person name="Lanie J.A."/>
            <person name="Ng W.-L."/>
            <person name="Kazmierczak K.M."/>
            <person name="Andrzejewski T.M."/>
            <person name="Davidsen T.M."/>
            <person name="Wayne K.J."/>
            <person name="Tettelin H."/>
            <person name="Glass J.I."/>
            <person name="Rusch D."/>
            <person name="Podicherti R."/>
            <person name="Tsui H.-C.T."/>
            <person name="Winkler M.E."/>
        </authorList>
    </citation>
    <scope>NUCLEOTIDE SEQUENCE</scope>
</reference>
<evidence type="ECO:0000256" key="1">
    <source>
        <dbReference type="SAM" id="MobiDB-lite"/>
    </source>
</evidence>
<feature type="region of interest" description="Disordered" evidence="1">
    <location>
        <begin position="1"/>
        <end position="23"/>
    </location>
</feature>
<accession>A0A382C276</accession>
<feature type="region of interest" description="Disordered" evidence="1">
    <location>
        <begin position="184"/>
        <end position="207"/>
    </location>
</feature>
<evidence type="ECO:0000313" key="2">
    <source>
        <dbReference type="EMBL" id="SVB20185.1"/>
    </source>
</evidence>
<feature type="compositionally biased region" description="Basic and acidic residues" evidence="1">
    <location>
        <begin position="1"/>
        <end position="14"/>
    </location>
</feature>
<organism evidence="2">
    <name type="scientific">marine metagenome</name>
    <dbReference type="NCBI Taxonomy" id="408172"/>
    <lineage>
        <taxon>unclassified sequences</taxon>
        <taxon>metagenomes</taxon>
        <taxon>ecological metagenomes</taxon>
    </lineage>
</organism>
<proteinExistence type="predicted"/>
<dbReference type="AlphaFoldDB" id="A0A382C276"/>
<sequence>MRLKELNTDHDEPRASLGDAPYAVGWSGQSHEWYGDLENPGEEGKGRYKPKGDGGRIVAINVPDYATAQKIEKKLDDSYNAGKFIDGNSVHGGMGDGYYVDYHSAWIRPMHEMDDEMWRLKYDKPKDFGADETNIDDAIKLATSMGGEMTNATKLISKKYGDEVLQNPKVQAALQHANENIQTEKQKAGPAGQLKGKDVIKKQKAGTTKNPTRDLLVGEVDTDEGLKIIRRDQPAANRGAGPDPASVDSATIAHLSRRVSKIERAMKSIGESKISRAYFKELENKLTEIKEELKIREGDNIYHDCAKSFTHKVYGECSVIPGEHTLLENGTVTHYDATFTSC</sequence>
<protein>
    <submittedName>
        <fullName evidence="2">Uncharacterized protein</fullName>
    </submittedName>
</protein>
<gene>
    <name evidence="2" type="ORF">METZ01_LOCUS173039</name>
</gene>
<feature type="non-terminal residue" evidence="2">
    <location>
        <position position="342"/>
    </location>
</feature>
<name>A0A382C276_9ZZZZ</name>
<dbReference type="EMBL" id="UINC01032472">
    <property type="protein sequence ID" value="SVB20185.1"/>
    <property type="molecule type" value="Genomic_DNA"/>
</dbReference>